<evidence type="ECO:0008006" key="3">
    <source>
        <dbReference type="Google" id="ProtNLM"/>
    </source>
</evidence>
<dbReference type="InterPro" id="IPR036526">
    <property type="entry name" value="C-N_Hydrolase_sf"/>
</dbReference>
<comment type="caution">
    <text evidence="1">The sequence shown here is derived from an EMBL/GenBank/DDBJ whole genome shotgun (WGS) entry which is preliminary data.</text>
</comment>
<organism evidence="1 2">
    <name type="scientific">Clostridium botulinum C/D str. DC5</name>
    <dbReference type="NCBI Taxonomy" id="1443128"/>
    <lineage>
        <taxon>Bacteria</taxon>
        <taxon>Bacillati</taxon>
        <taxon>Bacillota</taxon>
        <taxon>Clostridia</taxon>
        <taxon>Eubacteriales</taxon>
        <taxon>Clostridiaceae</taxon>
        <taxon>Clostridium</taxon>
    </lineage>
</organism>
<sequence>MELSISIGQVPISFNIEENFNNIKKILDESNEEDLVILPEEAMSGYDNDITFLKNVDLEKLDHTMNL</sequence>
<gene>
    <name evidence="1" type="ORF">Z955_12420</name>
</gene>
<dbReference type="RefSeq" id="WP_039259844.1">
    <property type="nucleotide sequence ID" value="NZ_JDRY01000068.1"/>
</dbReference>
<evidence type="ECO:0000313" key="2">
    <source>
        <dbReference type="Proteomes" id="UP000030014"/>
    </source>
</evidence>
<dbReference type="SUPFAM" id="SSF56317">
    <property type="entry name" value="Carbon-nitrogen hydrolase"/>
    <property type="match status" value="1"/>
</dbReference>
<evidence type="ECO:0000313" key="1">
    <source>
        <dbReference type="EMBL" id="KGM97192.1"/>
    </source>
</evidence>
<dbReference type="Proteomes" id="UP000030014">
    <property type="component" value="Unassembled WGS sequence"/>
</dbReference>
<proteinExistence type="predicted"/>
<reference evidence="1 2" key="1">
    <citation type="submission" date="2014-01" db="EMBL/GenBank/DDBJ databases">
        <title>Plasmidome dynamics in the species complex Clostridium novyi sensu lato converts strains of independent lineages into distinctly different pathogens.</title>
        <authorList>
            <person name="Skarin H."/>
            <person name="Segerman B."/>
        </authorList>
    </citation>
    <scope>NUCLEOTIDE SEQUENCE [LARGE SCALE GENOMIC DNA]</scope>
    <source>
        <strain evidence="1 2">DC5</strain>
    </source>
</reference>
<name>A0A0A0I8K8_CLOBO</name>
<accession>A0A0A0I8K8</accession>
<protein>
    <recommendedName>
        <fullName evidence="3">CN hydrolase domain-containing protein</fullName>
    </recommendedName>
</protein>
<dbReference type="EMBL" id="JDRY01000068">
    <property type="protein sequence ID" value="KGM97192.1"/>
    <property type="molecule type" value="Genomic_DNA"/>
</dbReference>
<dbReference type="AlphaFoldDB" id="A0A0A0I8K8"/>